<keyword evidence="2" id="KW-1185">Reference proteome</keyword>
<gene>
    <name evidence="1" type="ORF">ACJIZ3_002409</name>
</gene>
<evidence type="ECO:0000313" key="1">
    <source>
        <dbReference type="EMBL" id="KAL3845006.1"/>
    </source>
</evidence>
<dbReference type="PANTHER" id="PTHR33384:SF17">
    <property type="entry name" value="VQ DOMAIN-CONTAINING PROTEIN"/>
    <property type="match status" value="1"/>
</dbReference>
<organism evidence="1 2">
    <name type="scientific">Penstemon smallii</name>
    <dbReference type="NCBI Taxonomy" id="265156"/>
    <lineage>
        <taxon>Eukaryota</taxon>
        <taxon>Viridiplantae</taxon>
        <taxon>Streptophyta</taxon>
        <taxon>Embryophyta</taxon>
        <taxon>Tracheophyta</taxon>
        <taxon>Spermatophyta</taxon>
        <taxon>Magnoliopsida</taxon>
        <taxon>eudicotyledons</taxon>
        <taxon>Gunneridae</taxon>
        <taxon>Pentapetalae</taxon>
        <taxon>asterids</taxon>
        <taxon>lamiids</taxon>
        <taxon>Lamiales</taxon>
        <taxon>Plantaginaceae</taxon>
        <taxon>Cheloneae</taxon>
        <taxon>Penstemon</taxon>
    </lineage>
</organism>
<sequence length="126" mass="14149">MHHFAVKNNLFDTNEDTTNVQSLGNNGPICPKPRRPSSALPSQFLDLTVSCNKHCEMYYDGRSAIQNTISNKKRDGGGGGESPLATCEWLESPPGRTENPLVHDVHFLRVHHQYDHMNIFPPYTTT</sequence>
<dbReference type="PANTHER" id="PTHR33384">
    <property type="entry name" value="EXPRESSED PROTEIN"/>
    <property type="match status" value="1"/>
</dbReference>
<name>A0ABD3U7W1_9LAMI</name>
<comment type="caution">
    <text evidence="1">The sequence shown here is derived from an EMBL/GenBank/DDBJ whole genome shotgun (WGS) entry which is preliminary data.</text>
</comment>
<protein>
    <submittedName>
        <fullName evidence="1">Uncharacterized protein</fullName>
    </submittedName>
</protein>
<accession>A0ABD3U7W1</accession>
<dbReference type="AlphaFoldDB" id="A0ABD3U7W1"/>
<dbReference type="EMBL" id="JBJXBP010000002">
    <property type="protein sequence ID" value="KAL3845006.1"/>
    <property type="molecule type" value="Genomic_DNA"/>
</dbReference>
<dbReference type="Proteomes" id="UP001634393">
    <property type="component" value="Unassembled WGS sequence"/>
</dbReference>
<proteinExistence type="predicted"/>
<evidence type="ECO:0000313" key="2">
    <source>
        <dbReference type="Proteomes" id="UP001634393"/>
    </source>
</evidence>
<reference evidence="1 2" key="1">
    <citation type="submission" date="2024-12" db="EMBL/GenBank/DDBJ databases">
        <title>The unique morphological basis and parallel evolutionary history of personate flowers in Penstemon.</title>
        <authorList>
            <person name="Depatie T.H."/>
            <person name="Wessinger C.A."/>
        </authorList>
    </citation>
    <scope>NUCLEOTIDE SEQUENCE [LARGE SCALE GENOMIC DNA]</scope>
    <source>
        <strain evidence="1">WTNN_2</strain>
        <tissue evidence="1">Leaf</tissue>
    </source>
</reference>